<evidence type="ECO:0000256" key="3">
    <source>
        <dbReference type="ARBA" id="ARBA00022630"/>
    </source>
</evidence>
<accession>A0A158JFB1</accession>
<evidence type="ECO:0000313" key="10">
    <source>
        <dbReference type="Proteomes" id="UP000054683"/>
    </source>
</evidence>
<dbReference type="InterPro" id="IPR051473">
    <property type="entry name" value="P2Ox-like"/>
</dbReference>
<feature type="domain" description="FAD-binding" evidence="7">
    <location>
        <begin position="15"/>
        <end position="46"/>
    </location>
</feature>
<dbReference type="Proteomes" id="UP000054683">
    <property type="component" value="Unassembled WGS sequence"/>
</dbReference>
<comment type="similarity">
    <text evidence="2">Belongs to the GMC oxidoreductase family.</text>
</comment>
<dbReference type="PANTHER" id="PTHR42784:SF1">
    <property type="entry name" value="PYRANOSE 2-OXIDASE"/>
    <property type="match status" value="1"/>
</dbReference>
<evidence type="ECO:0000256" key="1">
    <source>
        <dbReference type="ARBA" id="ARBA00001974"/>
    </source>
</evidence>
<evidence type="ECO:0000256" key="6">
    <source>
        <dbReference type="SAM" id="Phobius"/>
    </source>
</evidence>
<keyword evidence="6" id="KW-1133">Transmembrane helix</keyword>
<name>A0A158JFB1_9BURK</name>
<dbReference type="Pfam" id="PF05199">
    <property type="entry name" value="GMC_oxred_C"/>
    <property type="match status" value="1"/>
</dbReference>
<evidence type="ECO:0000259" key="8">
    <source>
        <dbReference type="Pfam" id="PF05199"/>
    </source>
</evidence>
<evidence type="ECO:0000256" key="5">
    <source>
        <dbReference type="ARBA" id="ARBA00023002"/>
    </source>
</evidence>
<dbReference type="Pfam" id="PF01494">
    <property type="entry name" value="FAD_binding_3"/>
    <property type="match status" value="1"/>
</dbReference>
<feature type="transmembrane region" description="Helical" evidence="6">
    <location>
        <begin position="12"/>
        <end position="32"/>
    </location>
</feature>
<keyword evidence="5" id="KW-0560">Oxidoreductase</keyword>
<comment type="cofactor">
    <cofactor evidence="1">
        <name>FAD</name>
        <dbReference type="ChEBI" id="CHEBI:57692"/>
    </cofactor>
</comment>
<proteinExistence type="inferred from homology"/>
<keyword evidence="6" id="KW-0812">Transmembrane</keyword>
<dbReference type="PANTHER" id="PTHR42784">
    <property type="entry name" value="PYRANOSE 2-OXIDASE"/>
    <property type="match status" value="1"/>
</dbReference>
<evidence type="ECO:0000256" key="2">
    <source>
        <dbReference type="ARBA" id="ARBA00010790"/>
    </source>
</evidence>
<dbReference type="OrthoDB" id="9787779at2"/>
<feature type="domain" description="Glucose-methanol-choline oxidoreductase C-terminal" evidence="8">
    <location>
        <begin position="398"/>
        <end position="522"/>
    </location>
</feature>
<dbReference type="InterPro" id="IPR036188">
    <property type="entry name" value="FAD/NAD-bd_sf"/>
</dbReference>
<dbReference type="GO" id="GO:0071949">
    <property type="term" value="F:FAD binding"/>
    <property type="evidence" value="ECO:0007669"/>
    <property type="project" value="InterPro"/>
</dbReference>
<keyword evidence="3" id="KW-0285">Flavoprotein</keyword>
<keyword evidence="4" id="KW-0274">FAD</keyword>
<protein>
    <submittedName>
        <fullName evidence="9">Glucose-methanol-choline oxidoreductase</fullName>
    </submittedName>
</protein>
<dbReference type="InterPro" id="IPR007867">
    <property type="entry name" value="GMC_OxRtase_C"/>
</dbReference>
<dbReference type="AlphaFoldDB" id="A0A158JFB1"/>
<dbReference type="SUPFAM" id="SSF51905">
    <property type="entry name" value="FAD/NAD(P)-binding domain"/>
    <property type="match status" value="1"/>
</dbReference>
<dbReference type="GO" id="GO:0016614">
    <property type="term" value="F:oxidoreductase activity, acting on CH-OH group of donors"/>
    <property type="evidence" value="ECO:0007669"/>
    <property type="project" value="InterPro"/>
</dbReference>
<evidence type="ECO:0000256" key="4">
    <source>
        <dbReference type="ARBA" id="ARBA00022827"/>
    </source>
</evidence>
<gene>
    <name evidence="9" type="ORF">AWB69_07653</name>
</gene>
<organism evidence="9 10">
    <name type="scientific">Caballeronia udeis</name>
    <dbReference type="NCBI Taxonomy" id="1232866"/>
    <lineage>
        <taxon>Bacteria</taxon>
        <taxon>Pseudomonadati</taxon>
        <taxon>Pseudomonadota</taxon>
        <taxon>Betaproteobacteria</taxon>
        <taxon>Burkholderiales</taxon>
        <taxon>Burkholderiaceae</taxon>
        <taxon>Caballeronia</taxon>
    </lineage>
</organism>
<dbReference type="RefSeq" id="WP_062091791.1">
    <property type="nucleotide sequence ID" value="NZ_FCOK02000082.1"/>
</dbReference>
<dbReference type="Gene3D" id="3.50.50.60">
    <property type="entry name" value="FAD/NAD(P)-binding domain"/>
    <property type="match status" value="2"/>
</dbReference>
<reference evidence="9 10" key="1">
    <citation type="submission" date="2016-01" db="EMBL/GenBank/DDBJ databases">
        <authorList>
            <person name="Oliw E.H."/>
        </authorList>
    </citation>
    <scope>NUCLEOTIDE SEQUENCE [LARGE SCALE GENOMIC DNA]</scope>
    <source>
        <strain evidence="9">LMG 27134</strain>
    </source>
</reference>
<keyword evidence="6" id="KW-0472">Membrane</keyword>
<sequence length="581" mass="64805">MFIDSRNVEQRAVIETTVCIIGAGVAGITLALEMDKHGIDTVLLESGGYKPDDATRDLYRGENVGIPYTYADGSRSRFLGGSSNCWGGWCRPLDSWDFEKRDWVNDSGWPFGLDELRPYYARTHGLLKLGENNFDPAYWEAAIGRDDVRRHPLPSGTVRDTISQFSPPVRFGKVYKAVLEHSSHVRVFLNANAMNIDTDTEARHVSRIEVGTLSGRRFTVAAKIFVVATGGIENARLLLASNKVQTEGLGNGNDLVGRYFMDHPRTMQGSIKFKKPWARNKLYDIKYHYQNASVSAHGQFISSQFALTQKVLERERLLNARVWFYSVFRGENTEGAEALVRCKQAVLQKDQPDWNFSQDLLTMARHPVDTACFGLARLLQPRPLITDVKFQTIVEAEPNRDSRVTLSLQKDALGMNRVKVDWQLTELAKRTFDRTVTLLAEEMQRTGVADVQLDEPLEGKPWPAQLEGTWHHMGTTRMHDSPKQGVVDRNCQVHGISNLYVAGSSVFPTVGANFPTITIAAMTLRLSEHVLKALRGEISPLASVTSIGAGAAERRASEDTTMPFAASTLRSPSDLAFMAKK</sequence>
<dbReference type="InterPro" id="IPR002938">
    <property type="entry name" value="FAD-bd"/>
</dbReference>
<evidence type="ECO:0000313" key="9">
    <source>
        <dbReference type="EMBL" id="SAL67139.1"/>
    </source>
</evidence>
<evidence type="ECO:0000259" key="7">
    <source>
        <dbReference type="Pfam" id="PF01494"/>
    </source>
</evidence>
<dbReference type="EMBL" id="FCOK02000082">
    <property type="protein sequence ID" value="SAL67139.1"/>
    <property type="molecule type" value="Genomic_DNA"/>
</dbReference>